<protein>
    <submittedName>
        <fullName evidence="1">Uncharacterized protein</fullName>
    </submittedName>
</protein>
<dbReference type="AlphaFoldDB" id="A0A069RFS4"/>
<keyword evidence="2" id="KW-1185">Reference proteome</keyword>
<dbReference type="STRING" id="1121324.CLIT_11c00740"/>
<dbReference type="EMBL" id="JJMM01000011">
    <property type="protein sequence ID" value="KDR95045.1"/>
    <property type="molecule type" value="Genomic_DNA"/>
</dbReference>
<reference evidence="1 2" key="1">
    <citation type="submission" date="2014-03" db="EMBL/GenBank/DDBJ databases">
        <title>Genome sequence of Clostridium litorale W6, DSM 5388.</title>
        <authorList>
            <person name="Poehlein A."/>
            <person name="Jagirdar A."/>
            <person name="Khonsari B."/>
            <person name="Chibani C.M."/>
            <person name="Gutierrez Gutierrez D.A."/>
            <person name="Davydova E."/>
            <person name="Alghaithi H.S."/>
            <person name="Nair K.P."/>
            <person name="Dhamotharan K."/>
            <person name="Chandran L."/>
            <person name="G W."/>
            <person name="Daniel R."/>
        </authorList>
    </citation>
    <scope>NUCLEOTIDE SEQUENCE [LARGE SCALE GENOMIC DNA]</scope>
    <source>
        <strain evidence="1 2">W6</strain>
    </source>
</reference>
<proteinExistence type="predicted"/>
<organism evidence="1 2">
    <name type="scientific">Peptoclostridium litorale DSM 5388</name>
    <dbReference type="NCBI Taxonomy" id="1121324"/>
    <lineage>
        <taxon>Bacteria</taxon>
        <taxon>Bacillati</taxon>
        <taxon>Bacillota</taxon>
        <taxon>Clostridia</taxon>
        <taxon>Peptostreptococcales</taxon>
        <taxon>Peptoclostridiaceae</taxon>
        <taxon>Peptoclostridium</taxon>
    </lineage>
</organism>
<gene>
    <name evidence="1" type="ORF">CLIT_11c00740</name>
</gene>
<name>A0A069RFS4_PEPLI</name>
<dbReference type="RefSeq" id="WP_038264914.1">
    <property type="nucleotide sequence ID" value="NZ_FSRH01000002.1"/>
</dbReference>
<dbReference type="Proteomes" id="UP000027946">
    <property type="component" value="Unassembled WGS sequence"/>
</dbReference>
<evidence type="ECO:0000313" key="1">
    <source>
        <dbReference type="EMBL" id="KDR95045.1"/>
    </source>
</evidence>
<evidence type="ECO:0000313" key="2">
    <source>
        <dbReference type="Proteomes" id="UP000027946"/>
    </source>
</evidence>
<comment type="caution">
    <text evidence="1">The sequence shown here is derived from an EMBL/GenBank/DDBJ whole genome shotgun (WGS) entry which is preliminary data.</text>
</comment>
<sequence length="90" mass="10572">MWRSRIERCLLKYNPQKYDLLESSGGLEGYLDVLENSAKKIFLRLQRQLSKKASAFSSDTRFLFSNMDRSISLQAEDITLDSIMYEIRKN</sequence>
<accession>A0A069RFS4</accession>